<evidence type="ECO:0000313" key="16">
    <source>
        <dbReference type="Proteomes" id="UP000000314"/>
    </source>
</evidence>
<keyword evidence="8 13" id="KW-0747">Spliceosome</keyword>
<reference evidence="15 16" key="1">
    <citation type="journal article" date="2009" name="Nat. Biotechnol.">
        <title>Genome sequence of the recombinant protein production host Pichia pastoris.</title>
        <authorList>
            <person name="De Schutter K."/>
            <person name="Lin Y.C."/>
            <person name="Tiels P."/>
            <person name="Van Hecke A."/>
            <person name="Glinka S."/>
            <person name="Weber-Lehmann J."/>
            <person name="Rouze P."/>
            <person name="Van de Peer Y."/>
            <person name="Callewaert N."/>
        </authorList>
    </citation>
    <scope>NUCLEOTIDE SEQUENCE [LARGE SCALE GENOMIC DNA]</scope>
    <source>
        <strain evidence="16">GS115 / ATCC 20864</strain>
    </source>
</reference>
<dbReference type="InterPro" id="IPR047575">
    <property type="entry name" value="Sm"/>
</dbReference>
<gene>
    <name evidence="15" type="ordered locus">PAS_chr3_0060</name>
</gene>
<keyword evidence="6 13" id="KW-0507">mRNA processing</keyword>
<keyword evidence="11 13" id="KW-0539">Nucleus</keyword>
<dbReference type="PANTHER" id="PTHR11021">
    <property type="entry name" value="SMALL NUCLEAR RIBONUCLEOPROTEIN F SNRNP-F"/>
    <property type="match status" value="1"/>
</dbReference>
<dbReference type="InterPro" id="IPR010920">
    <property type="entry name" value="LSM_dom_sf"/>
</dbReference>
<dbReference type="eggNOG" id="KOG1783">
    <property type="taxonomic scope" value="Eukaryota"/>
</dbReference>
<dbReference type="GO" id="GO:0005688">
    <property type="term" value="C:U6 snRNP"/>
    <property type="evidence" value="ECO:0007669"/>
    <property type="project" value="TreeGrafter"/>
</dbReference>
<evidence type="ECO:0000313" key="15">
    <source>
        <dbReference type="EMBL" id="CAY69988.1"/>
    </source>
</evidence>
<dbReference type="GO" id="GO:0030490">
    <property type="term" value="P:maturation of SSU-rRNA"/>
    <property type="evidence" value="ECO:0007669"/>
    <property type="project" value="TreeGrafter"/>
</dbReference>
<dbReference type="FunCoup" id="C4R3F3">
    <property type="interactions" value="830"/>
</dbReference>
<dbReference type="InParanoid" id="C4R3F3"/>
<keyword evidence="7" id="KW-0819">tRNA processing</keyword>
<dbReference type="GO" id="GO:0046540">
    <property type="term" value="C:U4/U6 x U5 tri-snRNP complex"/>
    <property type="evidence" value="ECO:0007669"/>
    <property type="project" value="TreeGrafter"/>
</dbReference>
<dbReference type="OMA" id="MYISEQK"/>
<feature type="domain" description="Sm" evidence="14">
    <location>
        <begin position="7"/>
        <end position="79"/>
    </location>
</feature>
<dbReference type="SMR" id="C4R3F3"/>
<dbReference type="GO" id="GO:0003723">
    <property type="term" value="F:RNA binding"/>
    <property type="evidence" value="ECO:0007669"/>
    <property type="project" value="UniProtKB-UniRule"/>
</dbReference>
<sequence length="86" mass="9460">MSTARVDPSEFLSRITGEKVVVKMRDGTECHGALQSIDGFMNVALENTVGKYKGETTKTYGDVFIRGTNGKYSLLSSILLERLLTL</sequence>
<dbReference type="SMART" id="SM00651">
    <property type="entry name" value="Sm"/>
    <property type="match status" value="1"/>
</dbReference>
<evidence type="ECO:0000256" key="10">
    <source>
        <dbReference type="ARBA" id="ARBA00023187"/>
    </source>
</evidence>
<keyword evidence="12 13" id="KW-0687">Ribonucleoprotein</keyword>
<comment type="similarity">
    <text evidence="3 13">Belongs to the snRNP Sm proteins family. SmF/LSm6 subfamily.</text>
</comment>
<evidence type="ECO:0000256" key="5">
    <source>
        <dbReference type="ARBA" id="ARBA00022552"/>
    </source>
</evidence>
<dbReference type="GO" id="GO:0008033">
    <property type="term" value="P:tRNA processing"/>
    <property type="evidence" value="ECO:0007669"/>
    <property type="project" value="UniProtKB-KW"/>
</dbReference>
<evidence type="ECO:0000256" key="4">
    <source>
        <dbReference type="ARBA" id="ARBA00022490"/>
    </source>
</evidence>
<dbReference type="GO" id="GO:0000398">
    <property type="term" value="P:mRNA splicing, via spliceosome"/>
    <property type="evidence" value="ECO:0007669"/>
    <property type="project" value="InterPro"/>
</dbReference>
<proteinExistence type="inferred from homology"/>
<keyword evidence="10 13" id="KW-0508">mRNA splicing</keyword>
<dbReference type="OrthoDB" id="268799at2759"/>
<keyword evidence="9 13" id="KW-0694">RNA-binding</keyword>
<protein>
    <recommendedName>
        <fullName evidence="14">Sm domain-containing protein</fullName>
    </recommendedName>
</protein>
<keyword evidence="5" id="KW-0698">rRNA processing</keyword>
<dbReference type="STRING" id="644223.C4R3F3"/>
<dbReference type="KEGG" id="ppa:PAS_chr3_0060"/>
<evidence type="ECO:0000256" key="3">
    <source>
        <dbReference type="ARBA" id="ARBA00007927"/>
    </source>
</evidence>
<evidence type="ECO:0000256" key="13">
    <source>
        <dbReference type="PIRNR" id="PIRNR006609"/>
    </source>
</evidence>
<evidence type="ECO:0000256" key="9">
    <source>
        <dbReference type="ARBA" id="ARBA00022884"/>
    </source>
</evidence>
<dbReference type="InterPro" id="IPR001163">
    <property type="entry name" value="Sm_dom_euk/arc"/>
</dbReference>
<dbReference type="HOGENOM" id="CLU_076902_7_4_1"/>
<evidence type="ECO:0000256" key="11">
    <source>
        <dbReference type="ARBA" id="ARBA00023242"/>
    </source>
</evidence>
<evidence type="ECO:0000256" key="7">
    <source>
        <dbReference type="ARBA" id="ARBA00022694"/>
    </source>
</evidence>
<dbReference type="InterPro" id="IPR016487">
    <property type="entry name" value="Lsm6/sSmF"/>
</dbReference>
<dbReference type="GO" id="GO:0005732">
    <property type="term" value="C:sno(s)RNA-containing ribonucleoprotein complex"/>
    <property type="evidence" value="ECO:0007669"/>
    <property type="project" value="TreeGrafter"/>
</dbReference>
<accession>C4R3F3</accession>
<evidence type="ECO:0000256" key="12">
    <source>
        <dbReference type="ARBA" id="ARBA00023274"/>
    </source>
</evidence>
<dbReference type="SUPFAM" id="SSF50182">
    <property type="entry name" value="Sm-like ribonucleoproteins"/>
    <property type="match status" value="1"/>
</dbReference>
<evidence type="ECO:0000256" key="8">
    <source>
        <dbReference type="ARBA" id="ARBA00022728"/>
    </source>
</evidence>
<dbReference type="PANTHER" id="PTHR11021:SF1">
    <property type="entry name" value="U6 SNRNA-ASSOCIATED SM-LIKE PROTEIN LSM6"/>
    <property type="match status" value="1"/>
</dbReference>
<dbReference type="Gene3D" id="2.30.30.100">
    <property type="match status" value="1"/>
</dbReference>
<dbReference type="PROSITE" id="PS52002">
    <property type="entry name" value="SM"/>
    <property type="match status" value="1"/>
</dbReference>
<evidence type="ECO:0000259" key="14">
    <source>
        <dbReference type="PROSITE" id="PS52002"/>
    </source>
</evidence>
<dbReference type="GO" id="GO:0005730">
    <property type="term" value="C:nucleolus"/>
    <property type="evidence" value="ECO:0007669"/>
    <property type="project" value="TreeGrafter"/>
</dbReference>
<dbReference type="RefSeq" id="XP_002492268.1">
    <property type="nucleotide sequence ID" value="XM_002492223.1"/>
</dbReference>
<keyword evidence="16" id="KW-1185">Reference proteome</keyword>
<name>C4R3F3_KOMPG</name>
<evidence type="ECO:0000256" key="2">
    <source>
        <dbReference type="ARBA" id="ARBA00004496"/>
    </source>
</evidence>
<comment type="subcellular location">
    <subcellularLocation>
        <location evidence="2">Cytoplasm</location>
    </subcellularLocation>
    <subcellularLocation>
        <location evidence="1 13">Nucleus</location>
    </subcellularLocation>
</comment>
<dbReference type="GO" id="GO:0005681">
    <property type="term" value="C:spliceosomal complex"/>
    <property type="evidence" value="ECO:0007669"/>
    <property type="project" value="UniProtKB-KW"/>
</dbReference>
<dbReference type="GO" id="GO:0000932">
    <property type="term" value="C:P-body"/>
    <property type="evidence" value="ECO:0007669"/>
    <property type="project" value="TreeGrafter"/>
</dbReference>
<dbReference type="Proteomes" id="UP000000314">
    <property type="component" value="Chromosome 3"/>
</dbReference>
<keyword evidence="4" id="KW-0963">Cytoplasm</keyword>
<evidence type="ECO:0000256" key="6">
    <source>
        <dbReference type="ARBA" id="ARBA00022664"/>
    </source>
</evidence>
<evidence type="ECO:0000256" key="1">
    <source>
        <dbReference type="ARBA" id="ARBA00004123"/>
    </source>
</evidence>
<dbReference type="GeneID" id="8199346"/>
<dbReference type="EMBL" id="FN392321">
    <property type="protein sequence ID" value="CAY69988.1"/>
    <property type="molecule type" value="Genomic_DNA"/>
</dbReference>
<dbReference type="AlphaFoldDB" id="C4R3F3"/>
<dbReference type="Pfam" id="PF01423">
    <property type="entry name" value="LSM"/>
    <property type="match status" value="1"/>
</dbReference>
<organism evidence="15 16">
    <name type="scientific">Komagataella phaffii (strain GS115 / ATCC 20864)</name>
    <name type="common">Yeast</name>
    <name type="synonym">Pichia pastoris</name>
    <dbReference type="NCBI Taxonomy" id="644223"/>
    <lineage>
        <taxon>Eukaryota</taxon>
        <taxon>Fungi</taxon>
        <taxon>Dikarya</taxon>
        <taxon>Ascomycota</taxon>
        <taxon>Saccharomycotina</taxon>
        <taxon>Pichiomycetes</taxon>
        <taxon>Pichiales</taxon>
        <taxon>Pichiaceae</taxon>
        <taxon>Komagataella</taxon>
    </lineage>
</organism>